<dbReference type="InterPro" id="IPR000795">
    <property type="entry name" value="T_Tr_GTP-bd_dom"/>
</dbReference>
<dbReference type="SUPFAM" id="SSF52540">
    <property type="entry name" value="P-loop containing nucleoside triphosphate hydrolases"/>
    <property type="match status" value="1"/>
</dbReference>
<dbReference type="Pfam" id="PF09107">
    <property type="entry name" value="WHD_3rd_SelB"/>
    <property type="match status" value="1"/>
</dbReference>
<dbReference type="InterPro" id="IPR009000">
    <property type="entry name" value="Transl_B-barrel_sf"/>
</dbReference>
<dbReference type="PROSITE" id="PS51722">
    <property type="entry name" value="G_TR_2"/>
    <property type="match status" value="1"/>
</dbReference>
<keyword evidence="2" id="KW-0648">Protein biosynthesis</keyword>
<dbReference type="Gene3D" id="1.10.10.10">
    <property type="entry name" value="Winged helix-like DNA-binding domain superfamily/Winged helix DNA-binding domain"/>
    <property type="match status" value="1"/>
</dbReference>
<dbReference type="GO" id="GO:0035368">
    <property type="term" value="F:selenocysteine insertion sequence binding"/>
    <property type="evidence" value="ECO:0007669"/>
    <property type="project" value="TreeGrafter"/>
</dbReference>
<protein>
    <submittedName>
        <fullName evidence="5">Selenocysteine-specific translation elongation factor</fullName>
    </submittedName>
</protein>
<dbReference type="GO" id="GO:0016259">
    <property type="term" value="P:selenocysteine metabolic process"/>
    <property type="evidence" value="ECO:0007669"/>
    <property type="project" value="TreeGrafter"/>
</dbReference>
<dbReference type="Gene3D" id="3.40.50.300">
    <property type="entry name" value="P-loop containing nucleotide triphosphate hydrolases"/>
    <property type="match status" value="1"/>
</dbReference>
<keyword evidence="3" id="KW-0342">GTP-binding</keyword>
<evidence type="ECO:0000256" key="3">
    <source>
        <dbReference type="ARBA" id="ARBA00023134"/>
    </source>
</evidence>
<feature type="domain" description="Tr-type G" evidence="4">
    <location>
        <begin position="1"/>
        <end position="172"/>
    </location>
</feature>
<dbReference type="GO" id="GO:0003924">
    <property type="term" value="F:GTPase activity"/>
    <property type="evidence" value="ECO:0007669"/>
    <property type="project" value="InterPro"/>
</dbReference>
<proteinExistence type="predicted"/>
<dbReference type="InterPro" id="IPR015191">
    <property type="entry name" value="SelB_WHD4"/>
</dbReference>
<evidence type="ECO:0000256" key="2">
    <source>
        <dbReference type="ARBA" id="ARBA00022917"/>
    </source>
</evidence>
<dbReference type="GO" id="GO:0005525">
    <property type="term" value="F:GTP binding"/>
    <property type="evidence" value="ECO:0007669"/>
    <property type="project" value="UniProtKB-KW"/>
</dbReference>
<keyword evidence="1" id="KW-0547">Nucleotide-binding</keyword>
<evidence type="ECO:0000313" key="5">
    <source>
        <dbReference type="EMBL" id="CAA9341829.1"/>
    </source>
</evidence>
<dbReference type="SUPFAM" id="SSF50447">
    <property type="entry name" value="Translation proteins"/>
    <property type="match status" value="1"/>
</dbReference>
<dbReference type="GO" id="GO:0000049">
    <property type="term" value="F:tRNA binding"/>
    <property type="evidence" value="ECO:0007669"/>
    <property type="project" value="TreeGrafter"/>
</dbReference>
<organism evidence="5">
    <name type="scientific">uncultured Nocardioidaceae bacterium</name>
    <dbReference type="NCBI Taxonomy" id="253824"/>
    <lineage>
        <taxon>Bacteria</taxon>
        <taxon>Bacillati</taxon>
        <taxon>Actinomycetota</taxon>
        <taxon>Actinomycetes</taxon>
        <taxon>Propionibacteriales</taxon>
        <taxon>Nocardioidaceae</taxon>
        <taxon>environmental samples</taxon>
    </lineage>
</organism>
<dbReference type="InterPro" id="IPR036390">
    <property type="entry name" value="WH_DNA-bd_sf"/>
</dbReference>
<dbReference type="Pfam" id="PF00009">
    <property type="entry name" value="GTP_EFTU"/>
    <property type="match status" value="1"/>
</dbReference>
<name>A0A6J4LVA5_9ACTN</name>
<dbReference type="InterPro" id="IPR027417">
    <property type="entry name" value="P-loop_NTPase"/>
</dbReference>
<dbReference type="EMBL" id="CADCUD010000133">
    <property type="protein sequence ID" value="CAA9341829.1"/>
    <property type="molecule type" value="Genomic_DNA"/>
</dbReference>
<dbReference type="PANTHER" id="PTHR42854">
    <property type="entry name" value="EUKARYOTIC TRANSLATION INITIATION FACTOR 2 SUBUNIT 3 FAMILY MEMBER"/>
    <property type="match status" value="1"/>
</dbReference>
<reference evidence="5" key="1">
    <citation type="submission" date="2020-02" db="EMBL/GenBank/DDBJ databases">
        <authorList>
            <person name="Meier V. D."/>
        </authorList>
    </citation>
    <scope>NUCLEOTIDE SEQUENCE</scope>
    <source>
        <strain evidence="5">AVDCRST_MAG46</strain>
    </source>
</reference>
<dbReference type="Gene3D" id="2.40.30.10">
    <property type="entry name" value="Translation factors"/>
    <property type="match status" value="1"/>
</dbReference>
<dbReference type="InterPro" id="IPR050543">
    <property type="entry name" value="eIF2G"/>
</dbReference>
<dbReference type="PANTHER" id="PTHR42854:SF3">
    <property type="entry name" value="EUKARYOTIC TRANSLATION INITIATION FACTOR 2 SUBUNIT 3-RELATED"/>
    <property type="match status" value="1"/>
</dbReference>
<dbReference type="SUPFAM" id="SSF46785">
    <property type="entry name" value="Winged helix' DNA-binding domain"/>
    <property type="match status" value="1"/>
</dbReference>
<dbReference type="AlphaFoldDB" id="A0A6J4LVA5"/>
<evidence type="ECO:0000256" key="1">
    <source>
        <dbReference type="ARBA" id="ARBA00022741"/>
    </source>
</evidence>
<dbReference type="GO" id="GO:0001514">
    <property type="term" value="P:selenocysteine incorporation"/>
    <property type="evidence" value="ECO:0007669"/>
    <property type="project" value="InterPro"/>
</dbReference>
<gene>
    <name evidence="5" type="ORF">AVDCRST_MAG46-2035</name>
</gene>
<accession>A0A6J4LVA5</accession>
<dbReference type="InterPro" id="IPR036388">
    <property type="entry name" value="WH-like_DNA-bd_sf"/>
</dbReference>
<keyword evidence="5" id="KW-0251">Elongation factor</keyword>
<sequence>MQVVATAGHVDHGKSSLVRALTGTEPDRLPEERRRGLSIELGYASVQLPGVGDVAFVDVPGHERFIPTMLAGVGPVPAVLFVVAADDPWMPQAAEHLAALHALGVRHGVVAVNRSDLADPAGAAARAREELAGTSLSGAPLVPVSAVTGAGLDDLRSALSRMLESLPAPSPTADPRLWVDRRFSVAGTGTVVTGTLPAGTVRVGDRLTDGVSTLRVRGLQMLHSPADEASGTARVALALSGDVDRGSVLVAPDVWPWTDLVDVRVTGELPERPVVHVGTAAFGCRGRPLGPDAARLRLERSVPLRPGDRLLLRDPGSRQLWGAVVLDPEPPPVTRRGDATRRAAVLASSPQLPSLAEELRRRCWVSTAQLLRLGVDAAGAEDVAVRGGDWLLDRSLVPDLSRRVGALVSTADALADGVATAAVAHELGLPVELIPTVTPPDLVVRDGRVRRRQSPLPEPVSRAVDTLLGELARPFDAPPRDRLAALGLDRRAVAAAGRAGRLLVLDEGVVLAPGADDAALEQLSGLPQPFTASEARQALGTSRRVVLPLLDLLDRSGRTVRLPDDRRRLR</sequence>
<evidence type="ECO:0000259" key="4">
    <source>
        <dbReference type="PROSITE" id="PS51722"/>
    </source>
</evidence>
<dbReference type="GO" id="GO:0005829">
    <property type="term" value="C:cytosol"/>
    <property type="evidence" value="ECO:0007669"/>
    <property type="project" value="TreeGrafter"/>
</dbReference>
<dbReference type="GO" id="GO:0003746">
    <property type="term" value="F:translation elongation factor activity"/>
    <property type="evidence" value="ECO:0007669"/>
    <property type="project" value="UniProtKB-KW"/>
</dbReference>